<keyword evidence="3" id="KW-1185">Reference proteome</keyword>
<reference evidence="2" key="1">
    <citation type="journal article" date="2020" name="Stud. Mycol.">
        <title>101 Dothideomycetes genomes: a test case for predicting lifestyles and emergence of pathogens.</title>
        <authorList>
            <person name="Haridas S."/>
            <person name="Albert R."/>
            <person name="Binder M."/>
            <person name="Bloem J."/>
            <person name="Labutti K."/>
            <person name="Salamov A."/>
            <person name="Andreopoulos B."/>
            <person name="Baker S."/>
            <person name="Barry K."/>
            <person name="Bills G."/>
            <person name="Bluhm B."/>
            <person name="Cannon C."/>
            <person name="Castanera R."/>
            <person name="Culley D."/>
            <person name="Daum C."/>
            <person name="Ezra D."/>
            <person name="Gonzalez J."/>
            <person name="Henrissat B."/>
            <person name="Kuo A."/>
            <person name="Liang C."/>
            <person name="Lipzen A."/>
            <person name="Lutzoni F."/>
            <person name="Magnuson J."/>
            <person name="Mondo S."/>
            <person name="Nolan M."/>
            <person name="Ohm R."/>
            <person name="Pangilinan J."/>
            <person name="Park H.-J."/>
            <person name="Ramirez L."/>
            <person name="Alfaro M."/>
            <person name="Sun H."/>
            <person name="Tritt A."/>
            <person name="Yoshinaga Y."/>
            <person name="Zwiers L.-H."/>
            <person name="Turgeon B."/>
            <person name="Goodwin S."/>
            <person name="Spatafora J."/>
            <person name="Crous P."/>
            <person name="Grigoriev I."/>
        </authorList>
    </citation>
    <scope>NUCLEOTIDE SEQUENCE</scope>
    <source>
        <strain evidence="2">CBS 109.77</strain>
    </source>
</reference>
<dbReference type="AlphaFoldDB" id="A0A6A6XAX1"/>
<protein>
    <submittedName>
        <fullName evidence="2">Uncharacterized protein</fullName>
    </submittedName>
</protein>
<dbReference type="EMBL" id="MU001943">
    <property type="protein sequence ID" value="KAF2793065.1"/>
    <property type="molecule type" value="Genomic_DNA"/>
</dbReference>
<feature type="compositionally biased region" description="Basic and acidic residues" evidence="1">
    <location>
        <begin position="38"/>
        <end position="48"/>
    </location>
</feature>
<gene>
    <name evidence="2" type="ORF">K505DRAFT_338121</name>
</gene>
<feature type="compositionally biased region" description="Low complexity" evidence="1">
    <location>
        <begin position="1"/>
        <end position="37"/>
    </location>
</feature>
<evidence type="ECO:0000313" key="3">
    <source>
        <dbReference type="Proteomes" id="UP000799757"/>
    </source>
</evidence>
<organism evidence="2 3">
    <name type="scientific">Melanomma pulvis-pyrius CBS 109.77</name>
    <dbReference type="NCBI Taxonomy" id="1314802"/>
    <lineage>
        <taxon>Eukaryota</taxon>
        <taxon>Fungi</taxon>
        <taxon>Dikarya</taxon>
        <taxon>Ascomycota</taxon>
        <taxon>Pezizomycotina</taxon>
        <taxon>Dothideomycetes</taxon>
        <taxon>Pleosporomycetidae</taxon>
        <taxon>Pleosporales</taxon>
        <taxon>Melanommataceae</taxon>
        <taxon>Melanomma</taxon>
    </lineage>
</organism>
<accession>A0A6A6XAX1</accession>
<proteinExistence type="predicted"/>
<evidence type="ECO:0000256" key="1">
    <source>
        <dbReference type="SAM" id="MobiDB-lite"/>
    </source>
</evidence>
<feature type="region of interest" description="Disordered" evidence="1">
    <location>
        <begin position="1"/>
        <end position="64"/>
    </location>
</feature>
<name>A0A6A6XAX1_9PLEO</name>
<evidence type="ECO:0000313" key="2">
    <source>
        <dbReference type="EMBL" id="KAF2793065.1"/>
    </source>
</evidence>
<sequence>MSTNNSHQNENQNQNQGQRQGRNDNGNRNQNQSGNQDQSHDRTPHQRYYDNGVFPTAGPVREMTNSDLGRRGIWEQNRQAYLEERIQRVRWQILQELSRTPTSREESEQIQARLEELVRWQAYLERQR</sequence>
<dbReference type="Proteomes" id="UP000799757">
    <property type="component" value="Unassembled WGS sequence"/>
</dbReference>